<dbReference type="InterPro" id="IPR000700">
    <property type="entry name" value="PAS-assoc_C"/>
</dbReference>
<name>H8FUF3_MAGML</name>
<evidence type="ECO:0000313" key="10">
    <source>
        <dbReference type="Proteomes" id="UP000004169"/>
    </source>
</evidence>
<reference evidence="9 10" key="1">
    <citation type="journal article" date="2012" name="J. Bacteriol.">
        <title>Draft Genome Sequence of the Purple Photosynthetic Bacterium Phaeospirillum molischianum DSM120, a Particularly Versatile Bacterium.</title>
        <authorList>
            <person name="Duquesne K."/>
            <person name="Prima V."/>
            <person name="Ji B."/>
            <person name="Rouy Z."/>
            <person name="Medigue C."/>
            <person name="Talla E."/>
            <person name="Sturgis J.N."/>
        </authorList>
    </citation>
    <scope>NUCLEOTIDE SEQUENCE [LARGE SCALE GENOMIC DNA]</scope>
    <source>
        <strain evidence="10">DSM120</strain>
    </source>
</reference>
<dbReference type="SUPFAM" id="SSF55785">
    <property type="entry name" value="PYP-like sensor domain (PAS domain)"/>
    <property type="match status" value="1"/>
</dbReference>
<dbReference type="SMART" id="SM00086">
    <property type="entry name" value="PAC"/>
    <property type="match status" value="1"/>
</dbReference>
<dbReference type="PROSITE" id="PS50109">
    <property type="entry name" value="HIS_KIN"/>
    <property type="match status" value="1"/>
</dbReference>
<dbReference type="InterPro" id="IPR000014">
    <property type="entry name" value="PAS"/>
</dbReference>
<dbReference type="Pfam" id="PF02518">
    <property type="entry name" value="HATPase_c"/>
    <property type="match status" value="1"/>
</dbReference>
<dbReference type="eggNOG" id="COG4251">
    <property type="taxonomic scope" value="Bacteria"/>
</dbReference>
<dbReference type="InterPro" id="IPR036097">
    <property type="entry name" value="HisK_dim/P_sf"/>
</dbReference>
<feature type="domain" description="Histidine kinase" evidence="7">
    <location>
        <begin position="225"/>
        <end position="440"/>
    </location>
</feature>
<sequence>MRVSPIDGVERITSFKRLDHFGVVLVAAVPVESALASWRQRTLQMAVLIALGGVVLTILYAVLLRRSRERQRSAAIISESRSLLLEVQAVAHLGYYVYDMVADRWDSSEILDMIFGIDSGYRRDALGWLDLVAPDQKAEMTLYLEEIVVGLHDFDKEYRICRNADGVERWVAGLGKVERDEKGRAIRMIGTVRDVTEKIRSQDELSKKAEELARSNADLEQFAYVASHDLREPLRMVASYMRLLELRYGGGLNAEAHEFIAFAREGAFRMDKLVLDLLAYSRIGRIPDEPGQVQLTDVIDYVRHQLANRISETGAELLVDSALPTVSGHVEELIRLFQNLIDNAIKYRSPDRSPVIRVSACSTEGGSIIRVADNGIGIDPEYFERIFVIFQRLHRHPGYEGTGIGLAICKKIAEQHGGRIWVESVPGEGTTFNVALKSVK</sequence>
<dbReference type="PANTHER" id="PTHR43304:SF1">
    <property type="entry name" value="PAC DOMAIN-CONTAINING PROTEIN"/>
    <property type="match status" value="1"/>
</dbReference>
<dbReference type="PANTHER" id="PTHR43304">
    <property type="entry name" value="PHYTOCHROME-LIKE PROTEIN CPH1"/>
    <property type="match status" value="1"/>
</dbReference>
<dbReference type="PRINTS" id="PR00344">
    <property type="entry name" value="BCTRLSENSOR"/>
</dbReference>
<keyword evidence="5 9" id="KW-0418">Kinase</keyword>
<dbReference type="InterPro" id="IPR036890">
    <property type="entry name" value="HATPase_C_sf"/>
</dbReference>
<dbReference type="Gene3D" id="3.30.450.20">
    <property type="entry name" value="PAS domain"/>
    <property type="match status" value="1"/>
</dbReference>
<dbReference type="InterPro" id="IPR001610">
    <property type="entry name" value="PAC"/>
</dbReference>
<dbReference type="SMART" id="SM00387">
    <property type="entry name" value="HATPase_c"/>
    <property type="match status" value="1"/>
</dbReference>
<dbReference type="CDD" id="cd00130">
    <property type="entry name" value="PAS"/>
    <property type="match status" value="1"/>
</dbReference>
<evidence type="ECO:0000256" key="6">
    <source>
        <dbReference type="SAM" id="Phobius"/>
    </source>
</evidence>
<proteinExistence type="predicted"/>
<dbReference type="InterPro" id="IPR003594">
    <property type="entry name" value="HATPase_dom"/>
</dbReference>
<dbReference type="InterPro" id="IPR003661">
    <property type="entry name" value="HisK_dim/P_dom"/>
</dbReference>
<organism evidence="9 10">
    <name type="scientific">Magnetospirillum molischianum DSM 120</name>
    <dbReference type="NCBI Taxonomy" id="1150626"/>
    <lineage>
        <taxon>Bacteria</taxon>
        <taxon>Pseudomonadati</taxon>
        <taxon>Pseudomonadota</taxon>
        <taxon>Alphaproteobacteria</taxon>
        <taxon>Rhodospirillales</taxon>
        <taxon>Rhodospirillaceae</taxon>
        <taxon>Magnetospirillum</taxon>
    </lineage>
</organism>
<dbReference type="SUPFAM" id="SSF47384">
    <property type="entry name" value="Homodimeric domain of signal transducing histidine kinase"/>
    <property type="match status" value="1"/>
</dbReference>
<dbReference type="Gene3D" id="3.30.565.10">
    <property type="entry name" value="Histidine kinase-like ATPase, C-terminal domain"/>
    <property type="match status" value="1"/>
</dbReference>
<evidence type="ECO:0000256" key="3">
    <source>
        <dbReference type="ARBA" id="ARBA00022553"/>
    </source>
</evidence>
<dbReference type="FunFam" id="3.30.565.10:FF:000006">
    <property type="entry name" value="Sensor histidine kinase WalK"/>
    <property type="match status" value="1"/>
</dbReference>
<dbReference type="InterPro" id="IPR004358">
    <property type="entry name" value="Sig_transdc_His_kin-like_C"/>
</dbReference>
<dbReference type="NCBIfam" id="TIGR00229">
    <property type="entry name" value="sensory_box"/>
    <property type="match status" value="1"/>
</dbReference>
<dbReference type="CDD" id="cd00082">
    <property type="entry name" value="HisKA"/>
    <property type="match status" value="1"/>
</dbReference>
<dbReference type="CDD" id="cd12915">
    <property type="entry name" value="PDC2_DGC_like"/>
    <property type="match status" value="1"/>
</dbReference>
<accession>H8FUF3</accession>
<feature type="transmembrane region" description="Helical" evidence="6">
    <location>
        <begin position="21"/>
        <end position="38"/>
    </location>
</feature>
<feature type="domain" description="PAC" evidence="8">
    <location>
        <begin position="154"/>
        <end position="207"/>
    </location>
</feature>
<dbReference type="InterPro" id="IPR005467">
    <property type="entry name" value="His_kinase_dom"/>
</dbReference>
<dbReference type="GO" id="GO:0000155">
    <property type="term" value="F:phosphorelay sensor kinase activity"/>
    <property type="evidence" value="ECO:0007669"/>
    <property type="project" value="InterPro"/>
</dbReference>
<evidence type="ECO:0000256" key="4">
    <source>
        <dbReference type="ARBA" id="ARBA00022679"/>
    </source>
</evidence>
<dbReference type="EC" id="2.7.13.3" evidence="2"/>
<feature type="transmembrane region" description="Helical" evidence="6">
    <location>
        <begin position="44"/>
        <end position="63"/>
    </location>
</feature>
<gene>
    <name evidence="9" type="ORF">PHAMO_30147</name>
</gene>
<keyword evidence="6" id="KW-0472">Membrane</keyword>
<keyword evidence="6" id="KW-1133">Transmembrane helix</keyword>
<keyword evidence="4 9" id="KW-0808">Transferase</keyword>
<comment type="catalytic activity">
    <reaction evidence="1">
        <text>ATP + protein L-histidine = ADP + protein N-phospho-L-histidine.</text>
        <dbReference type="EC" id="2.7.13.3"/>
    </reaction>
</comment>
<dbReference type="SMART" id="SM00388">
    <property type="entry name" value="HisKA"/>
    <property type="match status" value="1"/>
</dbReference>
<dbReference type="InterPro" id="IPR052162">
    <property type="entry name" value="Sensor_kinase/Photoreceptor"/>
</dbReference>
<evidence type="ECO:0000259" key="8">
    <source>
        <dbReference type="PROSITE" id="PS50113"/>
    </source>
</evidence>
<dbReference type="Pfam" id="PF08447">
    <property type="entry name" value="PAS_3"/>
    <property type="match status" value="1"/>
</dbReference>
<dbReference type="AlphaFoldDB" id="H8FUF3"/>
<dbReference type="EMBL" id="CAHP01000023">
    <property type="protein sequence ID" value="CCG41991.1"/>
    <property type="molecule type" value="Genomic_DNA"/>
</dbReference>
<dbReference type="InterPro" id="IPR013655">
    <property type="entry name" value="PAS_fold_3"/>
</dbReference>
<protein>
    <recommendedName>
        <fullName evidence="2">histidine kinase</fullName>
        <ecNumber evidence="2">2.7.13.3</ecNumber>
    </recommendedName>
</protein>
<dbReference type="Proteomes" id="UP000004169">
    <property type="component" value="Unassembled WGS sequence"/>
</dbReference>
<evidence type="ECO:0000313" key="9">
    <source>
        <dbReference type="EMBL" id="CCG41991.1"/>
    </source>
</evidence>
<dbReference type="Gene3D" id="1.10.287.130">
    <property type="match status" value="1"/>
</dbReference>
<dbReference type="eggNOG" id="COG2202">
    <property type="taxonomic scope" value="Bacteria"/>
</dbReference>
<dbReference type="PROSITE" id="PS50113">
    <property type="entry name" value="PAC"/>
    <property type="match status" value="1"/>
</dbReference>
<evidence type="ECO:0000256" key="1">
    <source>
        <dbReference type="ARBA" id="ARBA00000085"/>
    </source>
</evidence>
<evidence type="ECO:0000256" key="2">
    <source>
        <dbReference type="ARBA" id="ARBA00012438"/>
    </source>
</evidence>
<dbReference type="InterPro" id="IPR035965">
    <property type="entry name" value="PAS-like_dom_sf"/>
</dbReference>
<evidence type="ECO:0000259" key="7">
    <source>
        <dbReference type="PROSITE" id="PS50109"/>
    </source>
</evidence>
<dbReference type="STRING" id="1150626.PHAMO_30147"/>
<comment type="caution">
    <text evidence="9">The sequence shown here is derived from an EMBL/GenBank/DDBJ whole genome shotgun (WGS) entry which is preliminary data.</text>
</comment>
<evidence type="ECO:0000256" key="5">
    <source>
        <dbReference type="ARBA" id="ARBA00022777"/>
    </source>
</evidence>
<keyword evidence="3" id="KW-0597">Phosphoprotein</keyword>
<keyword evidence="10" id="KW-1185">Reference proteome</keyword>
<keyword evidence="6" id="KW-0812">Transmembrane</keyword>
<dbReference type="SUPFAM" id="SSF55874">
    <property type="entry name" value="ATPase domain of HSP90 chaperone/DNA topoisomerase II/histidine kinase"/>
    <property type="match status" value="1"/>
</dbReference>
<dbReference type="Pfam" id="PF00512">
    <property type="entry name" value="HisKA"/>
    <property type="match status" value="1"/>
</dbReference>